<evidence type="ECO:0000313" key="2">
    <source>
        <dbReference type="EMBL" id="VDM32259.1"/>
    </source>
</evidence>
<organism evidence="3 4">
    <name type="scientific">Toxocara canis</name>
    <name type="common">Canine roundworm</name>
    <dbReference type="NCBI Taxonomy" id="6265"/>
    <lineage>
        <taxon>Eukaryota</taxon>
        <taxon>Metazoa</taxon>
        <taxon>Ecdysozoa</taxon>
        <taxon>Nematoda</taxon>
        <taxon>Chromadorea</taxon>
        <taxon>Rhabditida</taxon>
        <taxon>Spirurina</taxon>
        <taxon>Ascaridomorpha</taxon>
        <taxon>Ascaridoidea</taxon>
        <taxon>Toxocaridae</taxon>
        <taxon>Toxocara</taxon>
    </lineage>
</organism>
<dbReference type="Proteomes" id="UP000050794">
    <property type="component" value="Unassembled WGS sequence"/>
</dbReference>
<gene>
    <name evidence="2" type="ORF">TCNE_LOCUS4787</name>
</gene>
<evidence type="ECO:0000313" key="4">
    <source>
        <dbReference type="WBParaSite" id="TCNE_0000478601-mRNA-1"/>
    </source>
</evidence>
<reference evidence="4" key="1">
    <citation type="submission" date="2016-06" db="UniProtKB">
        <authorList>
            <consortium name="WormBaseParasite"/>
        </authorList>
    </citation>
    <scope>IDENTIFICATION</scope>
</reference>
<evidence type="ECO:0000256" key="1">
    <source>
        <dbReference type="SAM" id="MobiDB-lite"/>
    </source>
</evidence>
<protein>
    <submittedName>
        <fullName evidence="4">DUF3077 domain-containing protein</fullName>
    </submittedName>
</protein>
<accession>A0A183U8G6</accession>
<dbReference type="EMBL" id="UYWY01009041">
    <property type="protein sequence ID" value="VDM32259.1"/>
    <property type="molecule type" value="Genomic_DNA"/>
</dbReference>
<feature type="region of interest" description="Disordered" evidence="1">
    <location>
        <begin position="1"/>
        <end position="24"/>
    </location>
</feature>
<proteinExistence type="predicted"/>
<feature type="compositionally biased region" description="Acidic residues" evidence="1">
    <location>
        <begin position="9"/>
        <end position="18"/>
    </location>
</feature>
<dbReference type="WBParaSite" id="TCNE_0000478601-mRNA-1">
    <property type="protein sequence ID" value="TCNE_0000478601-mRNA-1"/>
    <property type="gene ID" value="TCNE_0000478601"/>
</dbReference>
<sequence>MKSEKETTESDNDEDEALQENPGIGEQQFWCTVSADGLIDLMIQAIAMSLREMNSQGVAHVMNDTFACESKGDVIERLRNAFAARNRGEQQL</sequence>
<dbReference type="AlphaFoldDB" id="A0A183U8G6"/>
<keyword evidence="3" id="KW-1185">Reference proteome</keyword>
<reference evidence="2 3" key="2">
    <citation type="submission" date="2018-11" db="EMBL/GenBank/DDBJ databases">
        <authorList>
            <consortium name="Pathogen Informatics"/>
        </authorList>
    </citation>
    <scope>NUCLEOTIDE SEQUENCE [LARGE SCALE GENOMIC DNA]</scope>
</reference>
<name>A0A183U8G6_TOXCA</name>
<evidence type="ECO:0000313" key="3">
    <source>
        <dbReference type="Proteomes" id="UP000050794"/>
    </source>
</evidence>